<feature type="transmembrane region" description="Helical" evidence="1">
    <location>
        <begin position="12"/>
        <end position="36"/>
    </location>
</feature>
<evidence type="ECO:0000313" key="3">
    <source>
        <dbReference type="EMBL" id="QDU61969.1"/>
    </source>
</evidence>
<evidence type="ECO:0000259" key="2">
    <source>
        <dbReference type="Pfam" id="PF07596"/>
    </source>
</evidence>
<dbReference type="AlphaFoldDB" id="A0A518B4Q7"/>
<dbReference type="NCBIfam" id="TIGR04294">
    <property type="entry name" value="pre_pil_HX9DG"/>
    <property type="match status" value="1"/>
</dbReference>
<dbReference type="PANTHER" id="PTHR30093:SF2">
    <property type="entry name" value="TYPE II SECRETION SYSTEM PROTEIN H"/>
    <property type="match status" value="1"/>
</dbReference>
<feature type="domain" description="DUF1559" evidence="2">
    <location>
        <begin position="37"/>
        <end position="292"/>
    </location>
</feature>
<dbReference type="PANTHER" id="PTHR30093">
    <property type="entry name" value="GENERAL SECRETION PATHWAY PROTEIN G"/>
    <property type="match status" value="1"/>
</dbReference>
<keyword evidence="1" id="KW-0472">Membrane</keyword>
<dbReference type="KEGG" id="knv:Pan216_28350"/>
<dbReference type="OrthoDB" id="259319at2"/>
<dbReference type="Pfam" id="PF07963">
    <property type="entry name" value="N_methyl"/>
    <property type="match status" value="1"/>
</dbReference>
<dbReference type="Pfam" id="PF07596">
    <property type="entry name" value="SBP_bac_10"/>
    <property type="match status" value="1"/>
</dbReference>
<evidence type="ECO:0000256" key="1">
    <source>
        <dbReference type="SAM" id="Phobius"/>
    </source>
</evidence>
<keyword evidence="1" id="KW-0812">Transmembrane</keyword>
<dbReference type="InterPro" id="IPR011453">
    <property type="entry name" value="DUF1559"/>
</dbReference>
<proteinExistence type="predicted"/>
<dbReference type="SUPFAM" id="SSF54523">
    <property type="entry name" value="Pili subunits"/>
    <property type="match status" value="1"/>
</dbReference>
<accession>A0A518B4Q7</accession>
<evidence type="ECO:0000313" key="4">
    <source>
        <dbReference type="Proteomes" id="UP000317093"/>
    </source>
</evidence>
<dbReference type="NCBIfam" id="TIGR02532">
    <property type="entry name" value="IV_pilin_GFxxxE"/>
    <property type="match status" value="1"/>
</dbReference>
<dbReference type="InterPro" id="IPR045584">
    <property type="entry name" value="Pilin-like"/>
</dbReference>
<keyword evidence="4" id="KW-1185">Reference proteome</keyword>
<dbReference type="Gene3D" id="3.30.700.10">
    <property type="entry name" value="Glycoprotein, Type 4 Pilin"/>
    <property type="match status" value="1"/>
</dbReference>
<keyword evidence="1" id="KW-1133">Transmembrane helix</keyword>
<protein>
    <recommendedName>
        <fullName evidence="2">DUF1559 domain-containing protein</fullName>
    </recommendedName>
</protein>
<dbReference type="InterPro" id="IPR027558">
    <property type="entry name" value="Pre_pil_HX9DG_C"/>
</dbReference>
<dbReference type="InterPro" id="IPR012902">
    <property type="entry name" value="N_methyl_site"/>
</dbReference>
<organism evidence="3 4">
    <name type="scientific">Kolteria novifilia</name>
    <dbReference type="NCBI Taxonomy" id="2527975"/>
    <lineage>
        <taxon>Bacteria</taxon>
        <taxon>Pseudomonadati</taxon>
        <taxon>Planctomycetota</taxon>
        <taxon>Planctomycetia</taxon>
        <taxon>Kolteriales</taxon>
        <taxon>Kolteriaceae</taxon>
        <taxon>Kolteria</taxon>
    </lineage>
</organism>
<dbReference type="EMBL" id="CP036279">
    <property type="protein sequence ID" value="QDU61969.1"/>
    <property type="molecule type" value="Genomic_DNA"/>
</dbReference>
<dbReference type="RefSeq" id="WP_145258488.1">
    <property type="nucleotide sequence ID" value="NZ_CP036279.1"/>
</dbReference>
<reference evidence="3 4" key="1">
    <citation type="submission" date="2019-02" db="EMBL/GenBank/DDBJ databases">
        <title>Deep-cultivation of Planctomycetes and their phenomic and genomic characterization uncovers novel biology.</title>
        <authorList>
            <person name="Wiegand S."/>
            <person name="Jogler M."/>
            <person name="Boedeker C."/>
            <person name="Pinto D."/>
            <person name="Vollmers J."/>
            <person name="Rivas-Marin E."/>
            <person name="Kohn T."/>
            <person name="Peeters S.H."/>
            <person name="Heuer A."/>
            <person name="Rast P."/>
            <person name="Oberbeckmann S."/>
            <person name="Bunk B."/>
            <person name="Jeske O."/>
            <person name="Meyerdierks A."/>
            <person name="Storesund J.E."/>
            <person name="Kallscheuer N."/>
            <person name="Luecker S."/>
            <person name="Lage O.M."/>
            <person name="Pohl T."/>
            <person name="Merkel B.J."/>
            <person name="Hornburger P."/>
            <person name="Mueller R.-W."/>
            <person name="Bruemmer F."/>
            <person name="Labrenz M."/>
            <person name="Spormann A.M."/>
            <person name="Op den Camp H."/>
            <person name="Overmann J."/>
            <person name="Amann R."/>
            <person name="Jetten M.S.M."/>
            <person name="Mascher T."/>
            <person name="Medema M.H."/>
            <person name="Devos D.P."/>
            <person name="Kaster A.-K."/>
            <person name="Ovreas L."/>
            <person name="Rohde M."/>
            <person name="Galperin M.Y."/>
            <person name="Jogler C."/>
        </authorList>
    </citation>
    <scope>NUCLEOTIDE SEQUENCE [LARGE SCALE GENOMIC DNA]</scope>
    <source>
        <strain evidence="3 4">Pan216</strain>
    </source>
</reference>
<gene>
    <name evidence="3" type="ORF">Pan216_28350</name>
</gene>
<name>A0A518B4Q7_9BACT</name>
<sequence length="310" mass="34321">MLYVRRTPRILGFTLIELLVVIAIIGVLVGMLLPAVQEAREASRRMSCQNHLKQIGMAMHGYHDAHNMLPKADNQGATDPTRTSAGPNIAILPYMDQTYLQQQYDFNTAYDVAPNDELRDDMPSVFICPSNPAGGQVTERTGYQASDYVYLRNARDWENATAMMEGGRYTKFSQATDGLSKSIMVYESAGRAHWYIYGTKMSVEWDYYSGSGAWGEEIEAWSSHYSAGWFFPAFITLDASNPAGTDPTISWTGSTIINVSNFYAAPYSFHFGGTHLGMGDGSVRFVAEYVDLDFLAALTSCDGGEIIDSF</sequence>
<dbReference type="Proteomes" id="UP000317093">
    <property type="component" value="Chromosome"/>
</dbReference>